<gene>
    <name evidence="8" type="primary">phaC</name>
    <name evidence="8" type="ORF">EHS89_16390</name>
</gene>
<comment type="caution">
    <text evidence="8">The sequence shown here is derived from an EMBL/GenBank/DDBJ whole genome shotgun (WGS) entry which is preliminary data.</text>
</comment>
<dbReference type="Proteomes" id="UP000267535">
    <property type="component" value="Unassembled WGS sequence"/>
</dbReference>
<dbReference type="GO" id="GO:0042619">
    <property type="term" value="P:poly-hydroxybutyrate biosynthetic process"/>
    <property type="evidence" value="ECO:0007669"/>
    <property type="project" value="UniProtKB-KW"/>
</dbReference>
<dbReference type="Pfam" id="PF00561">
    <property type="entry name" value="Abhydrolase_1"/>
    <property type="match status" value="1"/>
</dbReference>
<evidence type="ECO:0000256" key="6">
    <source>
        <dbReference type="ARBA" id="ARBA00033356"/>
    </source>
</evidence>
<dbReference type="InterPro" id="IPR010125">
    <property type="entry name" value="PHA_synth_III_C"/>
</dbReference>
<dbReference type="AlphaFoldDB" id="A0A3P1SM22"/>
<keyword evidence="5" id="KW-0012">Acyltransferase</keyword>
<protein>
    <recommendedName>
        <fullName evidence="2">Poly(3-hydroxyalkanoate) polymerase subunit PhaC</fullName>
    </recommendedName>
    <alternativeName>
        <fullName evidence="6">PHB synthase subunit PhaC</fullName>
    </alternativeName>
</protein>
<accession>A0A3P1SM22</accession>
<keyword evidence="9" id="KW-1185">Reference proteome</keyword>
<proteinExistence type="predicted"/>
<comment type="pathway">
    <text evidence="1">Biopolymer metabolism; poly-(R)-3-hydroxybutanoate biosynthesis.</text>
</comment>
<keyword evidence="3" id="KW-0808">Transferase</keyword>
<evidence type="ECO:0000256" key="4">
    <source>
        <dbReference type="ARBA" id="ARBA00022752"/>
    </source>
</evidence>
<sequence length="358" mass="40576">MSSIKFSPENLAAELSQFNEKLVQSYNTLQDLGEIQVGQTAKDIIYSEDKLQLYHYHAEKTPGRKRCKTPLLICYALVNRPYMVDLDPERSFVKRLLELGIDVYLIDWGYPDAADRYLDMDDYINCYISNCVDQVRQHSDKQQINLLGICQGGALSLCYTALNPDKIKNLITMVTPVDFQTPDNMLSHLAQQIDVDLAVETYGNIPGAMLNDAYNSLMPMRLGIQKNLNIPQQLKDQASALSFLRMEKWIYDSPDQAGEMFRQFVQLFFKQNGFIHQQICAGDKTVDLKQIKQPILNVFGSFDHLVPPDASRALKGLTASSDYTEYEVTSGHIGVFVSGKSQKEVAPAISDWLKQHDQ</sequence>
<dbReference type="SUPFAM" id="SSF53474">
    <property type="entry name" value="alpha/beta-Hydrolases"/>
    <property type="match status" value="1"/>
</dbReference>
<dbReference type="InterPro" id="IPR000073">
    <property type="entry name" value="AB_hydrolase_1"/>
</dbReference>
<evidence type="ECO:0000256" key="5">
    <source>
        <dbReference type="ARBA" id="ARBA00023315"/>
    </source>
</evidence>
<evidence type="ECO:0000256" key="3">
    <source>
        <dbReference type="ARBA" id="ARBA00022679"/>
    </source>
</evidence>
<evidence type="ECO:0000256" key="1">
    <source>
        <dbReference type="ARBA" id="ARBA00004683"/>
    </source>
</evidence>
<dbReference type="NCBIfam" id="TIGR01836">
    <property type="entry name" value="PHA_synth_III_C"/>
    <property type="match status" value="1"/>
</dbReference>
<organism evidence="8 9">
    <name type="scientific">Amphritea balenae</name>
    <dbReference type="NCBI Taxonomy" id="452629"/>
    <lineage>
        <taxon>Bacteria</taxon>
        <taxon>Pseudomonadati</taxon>
        <taxon>Pseudomonadota</taxon>
        <taxon>Gammaproteobacteria</taxon>
        <taxon>Oceanospirillales</taxon>
        <taxon>Oceanospirillaceae</taxon>
        <taxon>Amphritea</taxon>
    </lineage>
</organism>
<evidence type="ECO:0000259" key="7">
    <source>
        <dbReference type="Pfam" id="PF00561"/>
    </source>
</evidence>
<keyword evidence="4" id="KW-0583">PHB biosynthesis</keyword>
<dbReference type="UniPathway" id="UPA00917"/>
<dbReference type="OrthoDB" id="9767934at2"/>
<dbReference type="RefSeq" id="WP_124927251.1">
    <property type="nucleotide sequence ID" value="NZ_BMOH01000008.1"/>
</dbReference>
<evidence type="ECO:0000313" key="9">
    <source>
        <dbReference type="Proteomes" id="UP000267535"/>
    </source>
</evidence>
<dbReference type="Gene3D" id="3.40.50.1820">
    <property type="entry name" value="alpha/beta hydrolase"/>
    <property type="match status" value="1"/>
</dbReference>
<evidence type="ECO:0000256" key="2">
    <source>
        <dbReference type="ARBA" id="ARBA00019065"/>
    </source>
</evidence>
<feature type="domain" description="AB hydrolase-1" evidence="7">
    <location>
        <begin position="70"/>
        <end position="336"/>
    </location>
</feature>
<dbReference type="PANTHER" id="PTHR36837:SF2">
    <property type="entry name" value="POLY(3-HYDROXYALKANOATE) POLYMERASE SUBUNIT PHAC"/>
    <property type="match status" value="1"/>
</dbReference>
<name>A0A3P1SM22_9GAMM</name>
<dbReference type="EMBL" id="RQXV01000010">
    <property type="protein sequence ID" value="RRC97755.1"/>
    <property type="molecule type" value="Genomic_DNA"/>
</dbReference>
<dbReference type="PANTHER" id="PTHR36837">
    <property type="entry name" value="POLY(3-HYDROXYALKANOATE) POLYMERASE SUBUNIT PHAC"/>
    <property type="match status" value="1"/>
</dbReference>
<dbReference type="GO" id="GO:0016746">
    <property type="term" value="F:acyltransferase activity"/>
    <property type="evidence" value="ECO:0007669"/>
    <property type="project" value="UniProtKB-KW"/>
</dbReference>
<reference evidence="8 9" key="1">
    <citation type="submission" date="2018-11" db="EMBL/GenBank/DDBJ databases">
        <title>The draft genome sequence of Amphritea balenae JAMM 1525T.</title>
        <authorList>
            <person name="Fang Z."/>
            <person name="Zhang Y."/>
            <person name="Han X."/>
        </authorList>
    </citation>
    <scope>NUCLEOTIDE SEQUENCE [LARGE SCALE GENOMIC DNA]</scope>
    <source>
        <strain evidence="8 9">JAMM 1525</strain>
    </source>
</reference>
<dbReference type="InterPro" id="IPR051321">
    <property type="entry name" value="PHA/PHB_synthase"/>
</dbReference>
<evidence type="ECO:0000313" key="8">
    <source>
        <dbReference type="EMBL" id="RRC97755.1"/>
    </source>
</evidence>
<dbReference type="InterPro" id="IPR029058">
    <property type="entry name" value="AB_hydrolase_fold"/>
</dbReference>